<sequence length="45" mass="5202">MESSKNILSLFGRGPDSYSALAIFRYVYSMHSRLHSFFVLMTVQN</sequence>
<accession>C3J9R8</accession>
<organism evidence="1 2">
    <name type="scientific">Porphyromonas endodontalis (strain ATCC 35406 / DSM 24491 / JCM 8526 / CCUG 16442 / BCRC 14492 / NCTC 13058 / HG 370)</name>
    <name type="common">Bacteroides endodontalis</name>
    <dbReference type="NCBI Taxonomy" id="553175"/>
    <lineage>
        <taxon>Bacteria</taxon>
        <taxon>Pseudomonadati</taxon>
        <taxon>Bacteroidota</taxon>
        <taxon>Bacteroidia</taxon>
        <taxon>Bacteroidales</taxon>
        <taxon>Porphyromonadaceae</taxon>
        <taxon>Porphyromonas</taxon>
    </lineage>
</organism>
<evidence type="ECO:0000313" key="1">
    <source>
        <dbReference type="EMBL" id="EEN83141.1"/>
    </source>
</evidence>
<protein>
    <submittedName>
        <fullName evidence="1">Uncharacterized protein</fullName>
    </submittedName>
</protein>
<reference evidence="1 2" key="1">
    <citation type="submission" date="2009-04" db="EMBL/GenBank/DDBJ databases">
        <authorList>
            <person name="Sebastian Y."/>
            <person name="Madupu R."/>
            <person name="Durkin A.S."/>
            <person name="Torralba M."/>
            <person name="Methe B."/>
            <person name="Sutton G.G."/>
            <person name="Strausberg R.L."/>
            <person name="Nelson K.E."/>
        </authorList>
    </citation>
    <scope>NUCLEOTIDE SEQUENCE [LARGE SCALE GENOMIC DNA]</scope>
    <source>
        <strain evidence="2">ATCC 35406 / BCRC 14492 / JCM 8526 / NCTC 13058 / HG 370</strain>
    </source>
</reference>
<name>C3J9R8_POREA</name>
<dbReference type="STRING" id="553175.POREN0001_0819"/>
<dbReference type="AlphaFoldDB" id="C3J9R8"/>
<dbReference type="EMBL" id="ACNN01000014">
    <property type="protein sequence ID" value="EEN83141.1"/>
    <property type="molecule type" value="Genomic_DNA"/>
</dbReference>
<keyword evidence="2" id="KW-1185">Reference proteome</keyword>
<gene>
    <name evidence="1" type="ORF">POREN0001_0819</name>
</gene>
<dbReference type="Proteomes" id="UP000004295">
    <property type="component" value="Unassembled WGS sequence"/>
</dbReference>
<proteinExistence type="predicted"/>
<comment type="caution">
    <text evidence="1">The sequence shown here is derived from an EMBL/GenBank/DDBJ whole genome shotgun (WGS) entry which is preliminary data.</text>
</comment>
<evidence type="ECO:0000313" key="2">
    <source>
        <dbReference type="Proteomes" id="UP000004295"/>
    </source>
</evidence>